<dbReference type="GO" id="GO:0004386">
    <property type="term" value="F:helicase activity"/>
    <property type="evidence" value="ECO:0007669"/>
    <property type="project" value="UniProtKB-KW"/>
</dbReference>
<dbReference type="GO" id="GO:0003677">
    <property type="term" value="F:DNA binding"/>
    <property type="evidence" value="ECO:0007669"/>
    <property type="project" value="UniProtKB-KW"/>
</dbReference>
<name>A0A9D1JAL3_9FIRM</name>
<keyword evidence="2" id="KW-0547">Nucleotide-binding</keyword>
<evidence type="ECO:0000256" key="2">
    <source>
        <dbReference type="ARBA" id="ARBA00022741"/>
    </source>
</evidence>
<dbReference type="GO" id="GO:0006310">
    <property type="term" value="P:DNA recombination"/>
    <property type="evidence" value="ECO:0007669"/>
    <property type="project" value="TreeGrafter"/>
</dbReference>
<dbReference type="SUPFAM" id="SSF52540">
    <property type="entry name" value="P-loop containing nucleoside triphosphate hydrolases"/>
    <property type="match status" value="1"/>
</dbReference>
<dbReference type="Pfam" id="PF12705">
    <property type="entry name" value="PDDEXK_1"/>
    <property type="match status" value="1"/>
</dbReference>
<feature type="region of interest" description="Disordered" evidence="10">
    <location>
        <begin position="1150"/>
        <end position="1172"/>
    </location>
</feature>
<dbReference type="PANTHER" id="PTHR30591:SF1">
    <property type="entry name" value="RECBCD ENZYME SUBUNIT RECC"/>
    <property type="match status" value="1"/>
</dbReference>
<dbReference type="InterPro" id="IPR027417">
    <property type="entry name" value="P-loop_NTPase"/>
</dbReference>
<evidence type="ECO:0000256" key="7">
    <source>
        <dbReference type="ARBA" id="ARBA00022840"/>
    </source>
</evidence>
<dbReference type="Gene3D" id="3.40.50.300">
    <property type="entry name" value="P-loop containing nucleotide triphosphate hydrolases"/>
    <property type="match status" value="4"/>
</dbReference>
<keyword evidence="4" id="KW-0378">Hydrolase</keyword>
<evidence type="ECO:0000256" key="10">
    <source>
        <dbReference type="SAM" id="MobiDB-lite"/>
    </source>
</evidence>
<dbReference type="InterPro" id="IPR011604">
    <property type="entry name" value="PDDEXK-like_dom_sf"/>
</dbReference>
<evidence type="ECO:0000256" key="8">
    <source>
        <dbReference type="ARBA" id="ARBA00023125"/>
    </source>
</evidence>
<evidence type="ECO:0000256" key="4">
    <source>
        <dbReference type="ARBA" id="ARBA00022801"/>
    </source>
</evidence>
<keyword evidence="9" id="KW-0234">DNA repair</keyword>
<dbReference type="Pfam" id="PF21445">
    <property type="entry name" value="ADDB_N"/>
    <property type="match status" value="1"/>
</dbReference>
<keyword evidence="8" id="KW-0238">DNA-binding</keyword>
<keyword evidence="1" id="KW-0540">Nuclease</keyword>
<keyword evidence="6" id="KW-0269">Exonuclease</keyword>
<dbReference type="GO" id="GO:0006281">
    <property type="term" value="P:DNA repair"/>
    <property type="evidence" value="ECO:0007669"/>
    <property type="project" value="UniProtKB-KW"/>
</dbReference>
<evidence type="ECO:0000256" key="9">
    <source>
        <dbReference type="ARBA" id="ARBA00023204"/>
    </source>
</evidence>
<dbReference type="PANTHER" id="PTHR30591">
    <property type="entry name" value="RECBCD ENZYME SUBUNIT RECC"/>
    <property type="match status" value="1"/>
</dbReference>
<reference evidence="13" key="2">
    <citation type="journal article" date="2021" name="PeerJ">
        <title>Extensive microbial diversity within the chicken gut microbiome revealed by metagenomics and culture.</title>
        <authorList>
            <person name="Gilroy R."/>
            <person name="Ravi A."/>
            <person name="Getino M."/>
            <person name="Pursley I."/>
            <person name="Horton D.L."/>
            <person name="Alikhan N.F."/>
            <person name="Baker D."/>
            <person name="Gharbi K."/>
            <person name="Hall N."/>
            <person name="Watson M."/>
            <person name="Adriaenssens E.M."/>
            <person name="Foster-Nyarko E."/>
            <person name="Jarju S."/>
            <person name="Secka A."/>
            <person name="Antonio M."/>
            <person name="Oren A."/>
            <person name="Chaudhuri R.R."/>
            <person name="La Ragione R."/>
            <person name="Hildebrand F."/>
            <person name="Pallen M.J."/>
        </authorList>
    </citation>
    <scope>NUCLEOTIDE SEQUENCE</scope>
    <source>
        <strain evidence="13">ChiSjej5B23-6657</strain>
    </source>
</reference>
<evidence type="ECO:0000256" key="1">
    <source>
        <dbReference type="ARBA" id="ARBA00022722"/>
    </source>
</evidence>
<dbReference type="Gene3D" id="3.90.320.10">
    <property type="match status" value="1"/>
</dbReference>
<proteinExistence type="predicted"/>
<evidence type="ECO:0000259" key="11">
    <source>
        <dbReference type="Pfam" id="PF12705"/>
    </source>
</evidence>
<evidence type="ECO:0000256" key="3">
    <source>
        <dbReference type="ARBA" id="ARBA00022763"/>
    </source>
</evidence>
<dbReference type="InterPro" id="IPR038726">
    <property type="entry name" value="PDDEXK_AddAB-type"/>
</dbReference>
<evidence type="ECO:0000313" key="13">
    <source>
        <dbReference type="EMBL" id="HIR70428.1"/>
    </source>
</evidence>
<reference evidence="13" key="1">
    <citation type="submission" date="2020-10" db="EMBL/GenBank/DDBJ databases">
        <authorList>
            <person name="Gilroy R."/>
        </authorList>
    </citation>
    <scope>NUCLEOTIDE SEQUENCE</scope>
    <source>
        <strain evidence="13">ChiSjej5B23-6657</strain>
    </source>
</reference>
<accession>A0A9D1JAL3</accession>
<evidence type="ECO:0000256" key="5">
    <source>
        <dbReference type="ARBA" id="ARBA00022806"/>
    </source>
</evidence>
<keyword evidence="3" id="KW-0227">DNA damage</keyword>
<dbReference type="Proteomes" id="UP000823912">
    <property type="component" value="Unassembled WGS sequence"/>
</dbReference>
<feature type="compositionally biased region" description="Basic and acidic residues" evidence="10">
    <location>
        <begin position="1150"/>
        <end position="1159"/>
    </location>
</feature>
<protein>
    <submittedName>
        <fullName evidence="13">Exodeoxyribonuclease V subunit gamma</fullName>
    </submittedName>
</protein>
<keyword evidence="5" id="KW-0347">Helicase</keyword>
<dbReference type="EMBL" id="DVHM01000062">
    <property type="protein sequence ID" value="HIR70428.1"/>
    <property type="molecule type" value="Genomic_DNA"/>
</dbReference>
<evidence type="ECO:0000259" key="12">
    <source>
        <dbReference type="Pfam" id="PF21445"/>
    </source>
</evidence>
<sequence length="1172" mass="133733">MSLQFIIGNAGSGKSTLLYQQIIQESLRRPSQKFLVIVPEQFTMQTQKEFVRLHPSHAIMNIDILSFERLAYRVFDELGTDTLTVLEETGKNLLLRRVARERGDELKVLGRNMKKKGYISEIKSLISELSQYHISPDDFLAMADGAGMSASFRSKAEDILVMYRGFLEAIAGRYITAEELPELLTRVVDQSRLVKGSVMAFDGFTGFTPIQNQLLRKLLTLAERTMVTVTCDVRENLFGAWREEDLFAMSKKMIRGLTDMARETGTELEDVIYCDGKERRRFVPGGYLQHLEQNLFRRRAVPFGGECAKGAATDDAADAIRIYSLASPRKELEFVASQICAGVRQKGYRYRDFAVVCANLGDYRFLVPRVFDAYGIPYFVDAKTEIVFQPFTEFLSSLLQMVTDRFSYESVFRFLRSGLTDLSDGEIDELENYVLATRVRGFRKYDAPFAVMPETYRAEDLVALNEIREKFIAPLRPFCASVRGRKHTAAEISEALYRCIVSCDAEAKLKERSRRCEEAHEEEKAREYSQIYGIVMDLLDKMVFLLGEEQMPLEEYQELLESGFEAAKIGVIPPGSDCVMVGDIERTRLDHVRVLCLIGANDGAIPKTVGRGGILSQMERQQLKEAEYELAPTDREKAFMQKFYLYLTLTKPSDELIVSYTRVDTAGAALRRSYLIGTLQRLFPQVAVEEIERESPADYLASERTLHGFVSEALREYVAQESPKDRGQEESDRQRYLAAALSWYGRSRPDELETMLEAAFYHHRSEAVGRAVMEELTGRDLVGSVTRLEQYARCAYAYFLSYGLQLQERKEYALEPVDMGTLYHEALERYSRLLEDAGESWFSISRERMDELVGQAVLATYQNLKKTEILEDARDAYVLRRMEKTLRQTVQVLTGQVRKGKFVPRAFEVDFSQVSDLGALQFALDEMHRMRLRGKIDRLDTYETDRTVYVKIVDYKSGNQDFDLLRFYHGLQIQLVLYMGAAMEGVSREHPGKEVLPGAMFYYHIDHPLADGNRFRKPEEVKQEIFRQLKMRGLVNAQPEVIDALDVGLAGRSDVIPVTLKKDGTPGAVSSVMDPKRMNLLYEYVRRQIADTGRHILEGDFDCRPYLLGQSGGCDYCDYHSICGFDRKLEGYQCRRLEQLSNEEIMAKIEKELEEGGKEDGDDVDGGSAEGH</sequence>
<dbReference type="InterPro" id="IPR049035">
    <property type="entry name" value="ADDB_N"/>
</dbReference>
<dbReference type="AlphaFoldDB" id="A0A9D1JAL3"/>
<gene>
    <name evidence="13" type="ORF">IAA55_04015</name>
</gene>
<feature type="domain" description="PD-(D/E)XK endonuclease-like" evidence="11">
    <location>
        <begin position="784"/>
        <end position="1123"/>
    </location>
</feature>
<organism evidence="13 14">
    <name type="scientific">Candidatus Pullilachnospira gallistercoris</name>
    <dbReference type="NCBI Taxonomy" id="2840911"/>
    <lineage>
        <taxon>Bacteria</taxon>
        <taxon>Bacillati</taxon>
        <taxon>Bacillota</taxon>
        <taxon>Clostridia</taxon>
        <taxon>Lachnospirales</taxon>
        <taxon>Lachnospiraceae</taxon>
        <taxon>Lachnospiraceae incertae sedis</taxon>
        <taxon>Candidatus Pullilachnospira</taxon>
    </lineage>
</organism>
<keyword evidence="7" id="KW-0067">ATP-binding</keyword>
<feature type="domain" description="ATP-dependent helicase/deoxyribonuclease subunit B N-terminal" evidence="12">
    <location>
        <begin position="5"/>
        <end position="292"/>
    </location>
</feature>
<dbReference type="GO" id="GO:0005524">
    <property type="term" value="F:ATP binding"/>
    <property type="evidence" value="ECO:0007669"/>
    <property type="project" value="UniProtKB-KW"/>
</dbReference>
<dbReference type="GO" id="GO:0004527">
    <property type="term" value="F:exonuclease activity"/>
    <property type="evidence" value="ECO:0007669"/>
    <property type="project" value="UniProtKB-KW"/>
</dbReference>
<comment type="caution">
    <text evidence="13">The sequence shown here is derived from an EMBL/GenBank/DDBJ whole genome shotgun (WGS) entry which is preliminary data.</text>
</comment>
<evidence type="ECO:0000256" key="6">
    <source>
        <dbReference type="ARBA" id="ARBA00022839"/>
    </source>
</evidence>
<evidence type="ECO:0000313" key="14">
    <source>
        <dbReference type="Proteomes" id="UP000823912"/>
    </source>
</evidence>